<dbReference type="RefSeq" id="WP_110298456.1">
    <property type="nucleotide sequence ID" value="NZ_QJJM01000005.1"/>
</dbReference>
<protein>
    <recommendedName>
        <fullName evidence="4">Alpha/beta hydrolase</fullName>
    </recommendedName>
</protein>
<proteinExistence type="predicted"/>
<dbReference type="SUPFAM" id="SSF52096">
    <property type="entry name" value="ClpP/crotonase"/>
    <property type="match status" value="1"/>
</dbReference>
<organism evidence="2 3">
    <name type="scientific">Blastomonas natatoria</name>
    <dbReference type="NCBI Taxonomy" id="34015"/>
    <lineage>
        <taxon>Bacteria</taxon>
        <taxon>Pseudomonadati</taxon>
        <taxon>Pseudomonadota</taxon>
        <taxon>Alphaproteobacteria</taxon>
        <taxon>Sphingomonadales</taxon>
        <taxon>Sphingomonadaceae</taxon>
        <taxon>Blastomonas</taxon>
    </lineage>
</organism>
<keyword evidence="1" id="KW-0732">Signal</keyword>
<dbReference type="EMBL" id="QJJM01000005">
    <property type="protein sequence ID" value="PXW76426.1"/>
    <property type="molecule type" value="Genomic_DNA"/>
</dbReference>
<sequence>MSLLRSLPVLLVLALALCHERAAAHAAGPVILQTVLEHDMVADHEVASGSMQAPQAPRAAIPALAAFGPFRVTGPATADMIGLVDSGTPDDFAAMLEAFPGIATLCMIECPGSEDDEANLKLARMLRKAGIETLVPAGGSVRSGAVELFLAGVKRRADSKAEFAVHSWRDELGREARDLPSDDPVHREYLDFYREMGLSEDSAARFYALTNSVSFDDAVMLAPLQLAAMGLLEML</sequence>
<dbReference type="OrthoDB" id="6198264at2"/>
<reference evidence="2 3" key="1">
    <citation type="submission" date="2018-05" db="EMBL/GenBank/DDBJ databases">
        <title>Genomic Encyclopedia of Type Strains, Phase IV (KMG-IV): sequencing the most valuable type-strain genomes for metagenomic binning, comparative biology and taxonomic classification.</title>
        <authorList>
            <person name="Goeker M."/>
        </authorList>
    </citation>
    <scope>NUCLEOTIDE SEQUENCE [LARGE SCALE GENOMIC DNA]</scope>
    <source>
        <strain evidence="2 3">DSM 3183</strain>
    </source>
</reference>
<gene>
    <name evidence="2" type="ORF">C7451_105200</name>
</gene>
<dbReference type="AlphaFoldDB" id="A0A2V3V3V4"/>
<keyword evidence="3" id="KW-1185">Reference proteome</keyword>
<evidence type="ECO:0008006" key="4">
    <source>
        <dbReference type="Google" id="ProtNLM"/>
    </source>
</evidence>
<evidence type="ECO:0000256" key="1">
    <source>
        <dbReference type="SAM" id="SignalP"/>
    </source>
</evidence>
<dbReference type="InterPro" id="IPR029045">
    <property type="entry name" value="ClpP/crotonase-like_dom_sf"/>
</dbReference>
<feature type="signal peptide" evidence="1">
    <location>
        <begin position="1"/>
        <end position="26"/>
    </location>
</feature>
<feature type="chain" id="PRO_5015993134" description="Alpha/beta hydrolase" evidence="1">
    <location>
        <begin position="27"/>
        <end position="235"/>
    </location>
</feature>
<accession>A0A2V3V3V4</accession>
<dbReference type="Proteomes" id="UP000248014">
    <property type="component" value="Unassembled WGS sequence"/>
</dbReference>
<comment type="caution">
    <text evidence="2">The sequence shown here is derived from an EMBL/GenBank/DDBJ whole genome shotgun (WGS) entry which is preliminary data.</text>
</comment>
<name>A0A2V3V3V4_9SPHN</name>
<evidence type="ECO:0000313" key="3">
    <source>
        <dbReference type="Proteomes" id="UP000248014"/>
    </source>
</evidence>
<evidence type="ECO:0000313" key="2">
    <source>
        <dbReference type="EMBL" id="PXW76426.1"/>
    </source>
</evidence>